<protein>
    <submittedName>
        <fullName evidence="3">Alpha/beta fold hydrolase</fullName>
    </submittedName>
</protein>
<dbReference type="KEGG" id="psel:GM415_06800"/>
<feature type="transmembrane region" description="Helical" evidence="1">
    <location>
        <begin position="20"/>
        <end position="39"/>
    </location>
</feature>
<dbReference type="InterPro" id="IPR022742">
    <property type="entry name" value="Hydrolase_4"/>
</dbReference>
<evidence type="ECO:0000313" key="3">
    <source>
        <dbReference type="EMBL" id="QGY39842.1"/>
    </source>
</evidence>
<dbReference type="GO" id="GO:0016787">
    <property type="term" value="F:hydrolase activity"/>
    <property type="evidence" value="ECO:0007669"/>
    <property type="project" value="UniProtKB-KW"/>
</dbReference>
<name>A0A6I6JHL1_9BACT</name>
<gene>
    <name evidence="3" type="ORF">GM415_06800</name>
</gene>
<dbReference type="SUPFAM" id="SSF53474">
    <property type="entry name" value="alpha/beta-Hydrolases"/>
    <property type="match status" value="1"/>
</dbReference>
<dbReference type="PANTHER" id="PTHR12277">
    <property type="entry name" value="ALPHA/BETA HYDROLASE DOMAIN-CONTAINING PROTEIN"/>
    <property type="match status" value="1"/>
</dbReference>
<proteinExistence type="predicted"/>
<keyword evidence="3" id="KW-0378">Hydrolase</keyword>
<dbReference type="Pfam" id="PF12146">
    <property type="entry name" value="Hydrolase_4"/>
    <property type="match status" value="1"/>
</dbReference>
<dbReference type="EMBL" id="CP046400">
    <property type="protein sequence ID" value="QGY39842.1"/>
    <property type="molecule type" value="Genomic_DNA"/>
</dbReference>
<dbReference type="RefSeq" id="WP_158947067.1">
    <property type="nucleotide sequence ID" value="NZ_CP046400.1"/>
</dbReference>
<keyword evidence="4" id="KW-1185">Reference proteome</keyword>
<dbReference type="Gene3D" id="3.40.50.1820">
    <property type="entry name" value="alpha/beta hydrolase"/>
    <property type="match status" value="1"/>
</dbReference>
<evidence type="ECO:0000256" key="1">
    <source>
        <dbReference type="SAM" id="Phobius"/>
    </source>
</evidence>
<dbReference type="PANTHER" id="PTHR12277:SF81">
    <property type="entry name" value="PROTEIN ABHD13"/>
    <property type="match status" value="1"/>
</dbReference>
<reference evidence="3 4" key="1">
    <citation type="submission" date="2019-11" db="EMBL/GenBank/DDBJ databases">
        <authorList>
            <person name="Zheng R.K."/>
            <person name="Sun C.M."/>
        </authorList>
    </citation>
    <scope>NUCLEOTIDE SEQUENCE [LARGE SCALE GENOMIC DNA]</scope>
    <source>
        <strain evidence="3 4">SRB007</strain>
    </source>
</reference>
<dbReference type="InterPro" id="IPR029058">
    <property type="entry name" value="AB_hydrolase_fold"/>
</dbReference>
<evidence type="ECO:0000313" key="4">
    <source>
        <dbReference type="Proteomes" id="UP000428328"/>
    </source>
</evidence>
<accession>A0A6I6JHL1</accession>
<feature type="domain" description="Serine aminopeptidase S33" evidence="2">
    <location>
        <begin position="86"/>
        <end position="204"/>
    </location>
</feature>
<keyword evidence="1" id="KW-0472">Membrane</keyword>
<keyword evidence="1" id="KW-0812">Transmembrane</keyword>
<evidence type="ECO:0000259" key="2">
    <source>
        <dbReference type="Pfam" id="PF12146"/>
    </source>
</evidence>
<sequence length="291" mass="32123">MERVHKRSAAVYNASMRILFSLLGLAGLAYLAAVLWVYASQGRLLFYPRTELEGTPDLMGLAYEDVRLSNALGTHLHGWWVPHETARFTVLFSHGNGGNVSHRLETLRLFHSLGLSTLLYDYSGYGQSGGEPSETAMRADARAVWDWLTQERGVAPERIILFGRSLGGAVTARLASELAAEGVSPAGMVLESTFTSVADMGARLYPWLPVRLLVKYRYDSAKALSGLQVPALFAHAEEDEIVPYALGRELYEGYDGPKDFFLLRGGHNDGYLFMGPDYPEGLDRFLAGLEK</sequence>
<dbReference type="AlphaFoldDB" id="A0A6I6JHL1"/>
<keyword evidence="1" id="KW-1133">Transmembrane helix</keyword>
<dbReference type="Proteomes" id="UP000428328">
    <property type="component" value="Chromosome"/>
</dbReference>
<organism evidence="3 4">
    <name type="scientific">Pseudodesulfovibrio cashew</name>
    <dbReference type="NCBI Taxonomy" id="2678688"/>
    <lineage>
        <taxon>Bacteria</taxon>
        <taxon>Pseudomonadati</taxon>
        <taxon>Thermodesulfobacteriota</taxon>
        <taxon>Desulfovibrionia</taxon>
        <taxon>Desulfovibrionales</taxon>
        <taxon>Desulfovibrionaceae</taxon>
    </lineage>
</organism>